<dbReference type="EMBL" id="VSRR010016951">
    <property type="protein sequence ID" value="MPC59881.1"/>
    <property type="molecule type" value="Genomic_DNA"/>
</dbReference>
<comment type="caution">
    <text evidence="2">The sequence shown here is derived from an EMBL/GenBank/DDBJ whole genome shotgun (WGS) entry which is preliminary data.</text>
</comment>
<protein>
    <submittedName>
        <fullName evidence="2">Uncharacterized protein</fullName>
    </submittedName>
</protein>
<dbReference type="Proteomes" id="UP000324222">
    <property type="component" value="Unassembled WGS sequence"/>
</dbReference>
<feature type="compositionally biased region" description="Polar residues" evidence="1">
    <location>
        <begin position="1"/>
        <end position="16"/>
    </location>
</feature>
<proteinExistence type="predicted"/>
<name>A0A5B7GIG4_PORTR</name>
<sequence>MDDFLNSSGESQSPISKASRLREGNDPQCNTSVAHLPHTIRPLQTSSSFPTFAPWGSYMKLMLEGNPSVDVKLRWLAEVIRALKLERTLAEIKMAVVTSHFVYIARNRPNIDGQPISRIVITWNLQEPPPSSIDLSFLPCLPSCEVREVSYKCWGIGHISRYCSAPEKCALCAGSHDSRTCPHRAPPLPPTATRTLPPPADVTAHWKCLRCQAIGVSVWHGCSRPKAASTLPLKQPLPPPIPIRTDTTDISILVSPFPEVQALRNTADKLMTRCASLETRLDTIEACMSSMVAIQAKTEATLATLVEMQQASISSVNSLMKRLETFVRDDLPVV</sequence>
<gene>
    <name evidence="2" type="ORF">E2C01_053910</name>
</gene>
<keyword evidence="3" id="KW-1185">Reference proteome</keyword>
<evidence type="ECO:0000256" key="1">
    <source>
        <dbReference type="SAM" id="MobiDB-lite"/>
    </source>
</evidence>
<accession>A0A5B7GIG4</accession>
<evidence type="ECO:0000313" key="2">
    <source>
        <dbReference type="EMBL" id="MPC59881.1"/>
    </source>
</evidence>
<feature type="region of interest" description="Disordered" evidence="1">
    <location>
        <begin position="1"/>
        <end position="33"/>
    </location>
</feature>
<dbReference type="OrthoDB" id="6376548at2759"/>
<dbReference type="AlphaFoldDB" id="A0A5B7GIG4"/>
<evidence type="ECO:0000313" key="3">
    <source>
        <dbReference type="Proteomes" id="UP000324222"/>
    </source>
</evidence>
<organism evidence="2 3">
    <name type="scientific">Portunus trituberculatus</name>
    <name type="common">Swimming crab</name>
    <name type="synonym">Neptunus trituberculatus</name>
    <dbReference type="NCBI Taxonomy" id="210409"/>
    <lineage>
        <taxon>Eukaryota</taxon>
        <taxon>Metazoa</taxon>
        <taxon>Ecdysozoa</taxon>
        <taxon>Arthropoda</taxon>
        <taxon>Crustacea</taxon>
        <taxon>Multicrustacea</taxon>
        <taxon>Malacostraca</taxon>
        <taxon>Eumalacostraca</taxon>
        <taxon>Eucarida</taxon>
        <taxon>Decapoda</taxon>
        <taxon>Pleocyemata</taxon>
        <taxon>Brachyura</taxon>
        <taxon>Eubrachyura</taxon>
        <taxon>Portunoidea</taxon>
        <taxon>Portunidae</taxon>
        <taxon>Portuninae</taxon>
        <taxon>Portunus</taxon>
    </lineage>
</organism>
<reference evidence="2 3" key="1">
    <citation type="submission" date="2019-05" db="EMBL/GenBank/DDBJ databases">
        <title>Another draft genome of Portunus trituberculatus and its Hox gene families provides insights of decapod evolution.</title>
        <authorList>
            <person name="Jeong J.-H."/>
            <person name="Song I."/>
            <person name="Kim S."/>
            <person name="Choi T."/>
            <person name="Kim D."/>
            <person name="Ryu S."/>
            <person name="Kim W."/>
        </authorList>
    </citation>
    <scope>NUCLEOTIDE SEQUENCE [LARGE SCALE GENOMIC DNA]</scope>
    <source>
        <tissue evidence="2">Muscle</tissue>
    </source>
</reference>